<gene>
    <name evidence="2" type="ORF">SEPCBS119000_004432</name>
</gene>
<evidence type="ECO:0008006" key="4">
    <source>
        <dbReference type="Google" id="ProtNLM"/>
    </source>
</evidence>
<dbReference type="InterPro" id="IPR025204">
    <property type="entry name" value="CENP-L"/>
</dbReference>
<protein>
    <recommendedName>
        <fullName evidence="4">Siroheme synthase</fullName>
    </recommendedName>
</protein>
<sequence>MARLRVDIPRSSSRRLRETSDANSPSGSPEGAPWPACDILNTTFSFYRTSPLFVGQHGLSEDRLRALEAQLLDILTGESARGIEFGLAEDRDSSMGNAGVLETVAIEWVSADKIVATSQPALQMILQYENAQCVAILLPVPETPRTANGAAADPGDAFLSLPLLLLKMPTPLKAIVVRFLSTTFDSRIIALHLTSRDIIRSWESWASATALPTDGPIAKDVVVTLAFNLSERRGVGISGEKQLSEDAAGPTLAKSTVLTTGTSQSSESTDIGLRTIDVSIPNTDLGRFLKAGQHLESDSDDRRGAPFTTALALYLKSHLGLDLFNPAVEVARVACGGFVLSMNRVKIFGFSGSVSNPALNQHQSVIPQIFGDLVLRSLA</sequence>
<name>A0ABP0DW45_9PEZI</name>
<reference evidence="2 3" key="1">
    <citation type="submission" date="2024-01" db="EMBL/GenBank/DDBJ databases">
        <authorList>
            <person name="Allen C."/>
            <person name="Tagirdzhanova G."/>
        </authorList>
    </citation>
    <scope>NUCLEOTIDE SEQUENCE [LARGE SCALE GENOMIC DNA]</scope>
    <source>
        <strain evidence="2 3">CBS 119000</strain>
    </source>
</reference>
<proteinExistence type="predicted"/>
<evidence type="ECO:0000256" key="1">
    <source>
        <dbReference type="SAM" id="MobiDB-lite"/>
    </source>
</evidence>
<keyword evidence="3" id="KW-1185">Reference proteome</keyword>
<feature type="region of interest" description="Disordered" evidence="1">
    <location>
        <begin position="1"/>
        <end position="34"/>
    </location>
</feature>
<evidence type="ECO:0000313" key="3">
    <source>
        <dbReference type="Proteomes" id="UP001642502"/>
    </source>
</evidence>
<comment type="caution">
    <text evidence="2">The sequence shown here is derived from an EMBL/GenBank/DDBJ whole genome shotgun (WGS) entry which is preliminary data.</text>
</comment>
<organism evidence="2 3">
    <name type="scientific">Sporothrix epigloea</name>
    <dbReference type="NCBI Taxonomy" id="1892477"/>
    <lineage>
        <taxon>Eukaryota</taxon>
        <taxon>Fungi</taxon>
        <taxon>Dikarya</taxon>
        <taxon>Ascomycota</taxon>
        <taxon>Pezizomycotina</taxon>
        <taxon>Sordariomycetes</taxon>
        <taxon>Sordariomycetidae</taxon>
        <taxon>Ophiostomatales</taxon>
        <taxon>Ophiostomataceae</taxon>
        <taxon>Sporothrix</taxon>
    </lineage>
</organism>
<dbReference type="Pfam" id="PF13092">
    <property type="entry name" value="CENP-L"/>
    <property type="match status" value="1"/>
</dbReference>
<accession>A0ABP0DW45</accession>
<dbReference type="Proteomes" id="UP001642502">
    <property type="component" value="Unassembled WGS sequence"/>
</dbReference>
<dbReference type="EMBL" id="CAWUON010000068">
    <property type="protein sequence ID" value="CAK7271111.1"/>
    <property type="molecule type" value="Genomic_DNA"/>
</dbReference>
<evidence type="ECO:0000313" key="2">
    <source>
        <dbReference type="EMBL" id="CAK7271111.1"/>
    </source>
</evidence>